<evidence type="ECO:0000256" key="1">
    <source>
        <dbReference type="SAM" id="MobiDB-lite"/>
    </source>
</evidence>
<accession>A0A5D3C5K5</accession>
<proteinExistence type="predicted"/>
<evidence type="ECO:0000313" key="2">
    <source>
        <dbReference type="EMBL" id="TYK07213.1"/>
    </source>
</evidence>
<name>A0A5D3C5K5_CUCMM</name>
<gene>
    <name evidence="2" type="ORF">E5676_scaffold606G001000</name>
</gene>
<organism evidence="2 3">
    <name type="scientific">Cucumis melo var. makuwa</name>
    <name type="common">Oriental melon</name>
    <dbReference type="NCBI Taxonomy" id="1194695"/>
    <lineage>
        <taxon>Eukaryota</taxon>
        <taxon>Viridiplantae</taxon>
        <taxon>Streptophyta</taxon>
        <taxon>Embryophyta</taxon>
        <taxon>Tracheophyta</taxon>
        <taxon>Spermatophyta</taxon>
        <taxon>Magnoliopsida</taxon>
        <taxon>eudicotyledons</taxon>
        <taxon>Gunneridae</taxon>
        <taxon>Pentapetalae</taxon>
        <taxon>rosids</taxon>
        <taxon>fabids</taxon>
        <taxon>Cucurbitales</taxon>
        <taxon>Cucurbitaceae</taxon>
        <taxon>Benincaseae</taxon>
        <taxon>Cucumis</taxon>
    </lineage>
</organism>
<sequence length="91" mass="10282">MAPTFEEEVKKHKDESNSSKSDHHWKRPLKKAKVLGDDPDRRGLIELSSDESLTRAHAVDSTIEEVGTSKTLVSKLAEQFLRPSALLEEIR</sequence>
<feature type="compositionally biased region" description="Basic and acidic residues" evidence="1">
    <location>
        <begin position="7"/>
        <end position="22"/>
    </location>
</feature>
<feature type="region of interest" description="Disordered" evidence="1">
    <location>
        <begin position="1"/>
        <end position="37"/>
    </location>
</feature>
<dbReference type="EMBL" id="SSTD01013339">
    <property type="protein sequence ID" value="TYK07213.1"/>
    <property type="molecule type" value="Genomic_DNA"/>
</dbReference>
<comment type="caution">
    <text evidence="2">The sequence shown here is derived from an EMBL/GenBank/DDBJ whole genome shotgun (WGS) entry which is preliminary data.</text>
</comment>
<protein>
    <submittedName>
        <fullName evidence="2">Uncharacterized protein</fullName>
    </submittedName>
</protein>
<reference evidence="2 3" key="1">
    <citation type="submission" date="2019-08" db="EMBL/GenBank/DDBJ databases">
        <title>Draft genome sequences of two oriental melons (Cucumis melo L. var makuwa).</title>
        <authorList>
            <person name="Kwon S.-Y."/>
        </authorList>
    </citation>
    <scope>NUCLEOTIDE SEQUENCE [LARGE SCALE GENOMIC DNA]</scope>
    <source>
        <strain evidence="3">cv. Chang Bougi</strain>
        <tissue evidence="2">Leaf</tissue>
    </source>
</reference>
<dbReference type="Proteomes" id="UP000321947">
    <property type="component" value="Unassembled WGS sequence"/>
</dbReference>
<dbReference type="AlphaFoldDB" id="A0A5D3C5K5"/>
<feature type="compositionally biased region" description="Basic residues" evidence="1">
    <location>
        <begin position="23"/>
        <end position="33"/>
    </location>
</feature>
<evidence type="ECO:0000313" key="3">
    <source>
        <dbReference type="Proteomes" id="UP000321947"/>
    </source>
</evidence>